<evidence type="ECO:0000313" key="3">
    <source>
        <dbReference type="Proteomes" id="UP000003160"/>
    </source>
</evidence>
<gene>
    <name evidence="2" type="ORF">HMPREF0645_0942</name>
</gene>
<proteinExistence type="predicted"/>
<sequence length="66" mass="7799">MRGETSRDLFNKHKQNKSHDGNSHVSVVRLIRYIRLASFTAPVRRSGEGLSKVMLWLLHFLEDYYH</sequence>
<evidence type="ECO:0000256" key="1">
    <source>
        <dbReference type="SAM" id="MobiDB-lite"/>
    </source>
</evidence>
<keyword evidence="3" id="KW-1185">Reference proteome</keyword>
<dbReference type="EMBL" id="ACKS01000038">
    <property type="protein sequence ID" value="EFA44618.1"/>
    <property type="molecule type" value="Genomic_DNA"/>
</dbReference>
<evidence type="ECO:0000313" key="2">
    <source>
        <dbReference type="EMBL" id="EFA44618.1"/>
    </source>
</evidence>
<name>D1PVF7_9BACT</name>
<dbReference type="HOGENOM" id="CLU_2827549_0_0_10"/>
<protein>
    <submittedName>
        <fullName evidence="2">Uncharacterized protein</fullName>
    </submittedName>
</protein>
<comment type="caution">
    <text evidence="2">The sequence shown here is derived from an EMBL/GenBank/DDBJ whole genome shotgun (WGS) entry which is preliminary data.</text>
</comment>
<feature type="compositionally biased region" description="Basic and acidic residues" evidence="1">
    <location>
        <begin position="1"/>
        <end position="22"/>
    </location>
</feature>
<feature type="region of interest" description="Disordered" evidence="1">
    <location>
        <begin position="1"/>
        <end position="23"/>
    </location>
</feature>
<dbReference type="AlphaFoldDB" id="D1PVF7"/>
<dbReference type="Proteomes" id="UP000003160">
    <property type="component" value="Unassembled WGS sequence"/>
</dbReference>
<reference evidence="2 3" key="1">
    <citation type="submission" date="2009-10" db="EMBL/GenBank/DDBJ databases">
        <authorList>
            <person name="Qin X."/>
            <person name="Bachman B."/>
            <person name="Battles P."/>
            <person name="Bell A."/>
            <person name="Bess C."/>
            <person name="Bickham C."/>
            <person name="Chaboub L."/>
            <person name="Chen D."/>
            <person name="Coyle M."/>
            <person name="Deiros D.R."/>
            <person name="Dinh H."/>
            <person name="Forbes L."/>
            <person name="Fowler G."/>
            <person name="Francisco L."/>
            <person name="Fu Q."/>
            <person name="Gubbala S."/>
            <person name="Hale W."/>
            <person name="Han Y."/>
            <person name="Hemphill L."/>
            <person name="Highlander S.K."/>
            <person name="Hirani K."/>
            <person name="Hogues M."/>
            <person name="Jackson L."/>
            <person name="Jakkamsetti A."/>
            <person name="Javaid M."/>
            <person name="Jiang H."/>
            <person name="Korchina V."/>
            <person name="Kovar C."/>
            <person name="Lara F."/>
            <person name="Lee S."/>
            <person name="Mata R."/>
            <person name="Mathew T."/>
            <person name="Moen C."/>
            <person name="Morales K."/>
            <person name="Munidasa M."/>
            <person name="Nazareth L."/>
            <person name="Ngo R."/>
            <person name="Nguyen L."/>
            <person name="Okwuonu G."/>
            <person name="Ongeri F."/>
            <person name="Patil S."/>
            <person name="Petrosino J."/>
            <person name="Pham C."/>
            <person name="Pham P."/>
            <person name="Pu L.-L."/>
            <person name="Puazo M."/>
            <person name="Raj R."/>
            <person name="Reid J."/>
            <person name="Rouhana J."/>
            <person name="Saada N."/>
            <person name="Shang Y."/>
            <person name="Simmons D."/>
            <person name="Thornton R."/>
            <person name="Warren J."/>
            <person name="Weissenberger G."/>
            <person name="Zhang J."/>
            <person name="Zhang L."/>
            <person name="Zhou C."/>
            <person name="Zhu D."/>
            <person name="Muzny D."/>
            <person name="Worley K."/>
            <person name="Gibbs R."/>
        </authorList>
    </citation>
    <scope>NUCLEOTIDE SEQUENCE [LARGE SCALE GENOMIC DNA]</scope>
    <source>
        <strain evidence="2 3">DSM 17361</strain>
    </source>
</reference>
<organism evidence="2 3">
    <name type="scientific">Hallella bergensis DSM 17361</name>
    <dbReference type="NCBI Taxonomy" id="585502"/>
    <lineage>
        <taxon>Bacteria</taxon>
        <taxon>Pseudomonadati</taxon>
        <taxon>Bacteroidota</taxon>
        <taxon>Bacteroidia</taxon>
        <taxon>Bacteroidales</taxon>
        <taxon>Prevotellaceae</taxon>
        <taxon>Hallella</taxon>
    </lineage>
</organism>
<accession>D1PVF7</accession>